<evidence type="ECO:0000256" key="3">
    <source>
        <dbReference type="ARBA" id="ARBA00023163"/>
    </source>
</evidence>
<gene>
    <name evidence="5" type="primary">smtB</name>
    <name evidence="5" type="ORF">Cocul_00255</name>
</gene>
<dbReference type="InterPro" id="IPR001845">
    <property type="entry name" value="HTH_ArsR_DNA-bd_dom"/>
</dbReference>
<dbReference type="GO" id="GO:0003700">
    <property type="term" value="F:DNA-binding transcription factor activity"/>
    <property type="evidence" value="ECO:0007669"/>
    <property type="project" value="InterPro"/>
</dbReference>
<dbReference type="SUPFAM" id="SSF46785">
    <property type="entry name" value="Winged helix' DNA-binding domain"/>
    <property type="match status" value="1"/>
</dbReference>
<keyword evidence="1" id="KW-0805">Transcription regulation</keyword>
<dbReference type="Proteomes" id="UP000050517">
    <property type="component" value="Unassembled WGS sequence"/>
</dbReference>
<dbReference type="GO" id="GO:0003677">
    <property type="term" value="F:DNA binding"/>
    <property type="evidence" value="ECO:0007669"/>
    <property type="project" value="UniProtKB-KW"/>
</dbReference>
<reference evidence="5 6" key="1">
    <citation type="submission" date="2015-10" db="EMBL/GenBank/DDBJ databases">
        <title>Corynebacteirum lowii and Corynebacterium oculi species nova, derived from human clinical disease and and emended description of Corynebacterium mastiditis.</title>
        <authorList>
            <person name="Bernard K."/>
            <person name="Pacheco A.L."/>
            <person name="Mcdougall C."/>
            <person name="Burtx T."/>
            <person name="Weibe D."/>
            <person name="Tyler S."/>
            <person name="Olson A.B."/>
            <person name="Cnockaert M."/>
            <person name="Eguchi H."/>
            <person name="Kuwahara T."/>
            <person name="Nakayama-Imaohji H."/>
            <person name="Boudewijins M."/>
            <person name="Van Hoecke F."/>
            <person name="Bernier A.-M."/>
            <person name="Vandamme P."/>
        </authorList>
    </citation>
    <scope>NUCLEOTIDE SEQUENCE [LARGE SCALE GENOMIC DNA]</scope>
    <source>
        <strain evidence="5 6">NML 130210</strain>
    </source>
</reference>
<keyword evidence="2" id="KW-0238">DNA-binding</keyword>
<comment type="caution">
    <text evidence="5">The sequence shown here is derived from an EMBL/GenBank/DDBJ whole genome shotgun (WGS) entry which is preliminary data.</text>
</comment>
<dbReference type="InterPro" id="IPR036390">
    <property type="entry name" value="WH_DNA-bd_sf"/>
</dbReference>
<dbReference type="AlphaFoldDB" id="A0A0Q0UB90"/>
<dbReference type="CDD" id="cd00090">
    <property type="entry name" value="HTH_ARSR"/>
    <property type="match status" value="1"/>
</dbReference>
<dbReference type="Gene3D" id="1.10.10.10">
    <property type="entry name" value="Winged helix-like DNA-binding domain superfamily/Winged helix DNA-binding domain"/>
    <property type="match status" value="1"/>
</dbReference>
<proteinExistence type="predicted"/>
<dbReference type="PRINTS" id="PR00778">
    <property type="entry name" value="HTHARSR"/>
</dbReference>
<protein>
    <submittedName>
        <fullName evidence="5">HTH-type transcriptional repressor SmtB</fullName>
    </submittedName>
</protein>
<evidence type="ECO:0000256" key="2">
    <source>
        <dbReference type="ARBA" id="ARBA00023125"/>
    </source>
</evidence>
<name>A0A0Q0UB90_9CORY</name>
<evidence type="ECO:0000256" key="1">
    <source>
        <dbReference type="ARBA" id="ARBA00023015"/>
    </source>
</evidence>
<dbReference type="PANTHER" id="PTHR33154">
    <property type="entry name" value="TRANSCRIPTIONAL REGULATOR, ARSR FAMILY"/>
    <property type="match status" value="1"/>
</dbReference>
<keyword evidence="6" id="KW-1185">Reference proteome</keyword>
<dbReference type="SMART" id="SM00418">
    <property type="entry name" value="HTH_ARSR"/>
    <property type="match status" value="1"/>
</dbReference>
<organism evidence="5 6">
    <name type="scientific">Corynebacterium oculi</name>
    <dbReference type="NCBI Taxonomy" id="1544416"/>
    <lineage>
        <taxon>Bacteria</taxon>
        <taxon>Bacillati</taxon>
        <taxon>Actinomycetota</taxon>
        <taxon>Actinomycetes</taxon>
        <taxon>Mycobacteriales</taxon>
        <taxon>Corynebacteriaceae</taxon>
        <taxon>Corynebacterium</taxon>
    </lineage>
</organism>
<dbReference type="EMBL" id="LKST01000001">
    <property type="protein sequence ID" value="KQB85120.1"/>
    <property type="molecule type" value="Genomic_DNA"/>
</dbReference>
<accession>A0A0Q0UB90</accession>
<dbReference type="OrthoDB" id="3400172at2"/>
<feature type="domain" description="HTH arsR-type" evidence="4">
    <location>
        <begin position="12"/>
        <end position="104"/>
    </location>
</feature>
<evidence type="ECO:0000259" key="4">
    <source>
        <dbReference type="PROSITE" id="PS50987"/>
    </source>
</evidence>
<sequence length="116" mass="12949">MPGHTEETHPLLARSHAASTVISAIDSEIRVSILSLLVEREYLVSEIVTQLGRPQPLISQHLRVLKNAGIVVSHPQGRSRCYKLSSPELHGFFRDIIALSATVMRTCSNPRRRSQK</sequence>
<dbReference type="InterPro" id="IPR051081">
    <property type="entry name" value="HTH_MetalResp_TranReg"/>
</dbReference>
<evidence type="ECO:0000313" key="5">
    <source>
        <dbReference type="EMBL" id="KQB85120.1"/>
    </source>
</evidence>
<dbReference type="PANTHER" id="PTHR33154:SF33">
    <property type="entry name" value="TRANSCRIPTIONAL REPRESSOR SDPR"/>
    <property type="match status" value="1"/>
</dbReference>
<dbReference type="PATRIC" id="fig|1544416.3.peg.261"/>
<dbReference type="NCBIfam" id="NF033788">
    <property type="entry name" value="HTH_metalloreg"/>
    <property type="match status" value="1"/>
</dbReference>
<evidence type="ECO:0000313" key="6">
    <source>
        <dbReference type="Proteomes" id="UP000050517"/>
    </source>
</evidence>
<dbReference type="PROSITE" id="PS50987">
    <property type="entry name" value="HTH_ARSR_2"/>
    <property type="match status" value="1"/>
</dbReference>
<dbReference type="InterPro" id="IPR011991">
    <property type="entry name" value="ArsR-like_HTH"/>
</dbReference>
<dbReference type="Pfam" id="PF01022">
    <property type="entry name" value="HTH_5"/>
    <property type="match status" value="1"/>
</dbReference>
<keyword evidence="3" id="KW-0804">Transcription</keyword>
<dbReference type="STRING" id="1544416.Cocul_00255"/>
<dbReference type="InterPro" id="IPR036388">
    <property type="entry name" value="WH-like_DNA-bd_sf"/>
</dbReference>